<dbReference type="Pfam" id="PF13847">
    <property type="entry name" value="Methyltransf_31"/>
    <property type="match status" value="1"/>
</dbReference>
<evidence type="ECO:0000313" key="7">
    <source>
        <dbReference type="EMBL" id="MEJ8543532.1"/>
    </source>
</evidence>
<dbReference type="InterPro" id="IPR023475">
    <property type="entry name" value="CbiT"/>
</dbReference>
<evidence type="ECO:0000256" key="4">
    <source>
        <dbReference type="ARBA" id="ARBA00022691"/>
    </source>
</evidence>
<dbReference type="InterPro" id="IPR025714">
    <property type="entry name" value="Methyltranfer_dom"/>
</dbReference>
<dbReference type="HAMAP" id="MF_00786">
    <property type="entry name" value="CbiT"/>
    <property type="match status" value="1"/>
</dbReference>
<evidence type="ECO:0000313" key="9">
    <source>
        <dbReference type="Proteomes" id="UP001369247"/>
    </source>
</evidence>
<dbReference type="AlphaFoldDB" id="A0A9E7UHG3"/>
<evidence type="ECO:0000256" key="2">
    <source>
        <dbReference type="ARBA" id="ARBA00022603"/>
    </source>
</evidence>
<feature type="binding site" evidence="5">
    <location>
        <begin position="41"/>
        <end position="45"/>
    </location>
    <ligand>
        <name>S-adenosyl-L-methionine</name>
        <dbReference type="ChEBI" id="CHEBI:59789"/>
    </ligand>
</feature>
<dbReference type="GeneID" id="58978213"/>
<dbReference type="SUPFAM" id="SSF53335">
    <property type="entry name" value="S-adenosyl-L-methionine-dependent methyltransferases"/>
    <property type="match status" value="1"/>
</dbReference>
<accession>A0A9E7UHG3</accession>
<dbReference type="EMBL" id="CP104550">
    <property type="protein sequence ID" value="UXH32269.1"/>
    <property type="molecule type" value="Genomic_DNA"/>
</dbReference>
<comment type="catalytic activity">
    <reaction evidence="5">
        <text>Co-precorrin-6B + S-adenosyl-L-methionine = Co-precorrin-7 + S-adenosyl-L-homocysteine + CO2</text>
        <dbReference type="Rhea" id="RHEA:36067"/>
        <dbReference type="ChEBI" id="CHEBI:16526"/>
        <dbReference type="ChEBI" id="CHEBI:57856"/>
        <dbReference type="ChEBI" id="CHEBI:59789"/>
        <dbReference type="ChEBI" id="CHEBI:70791"/>
        <dbReference type="ChEBI" id="CHEBI:72780"/>
        <dbReference type="EC" id="2.1.1.196"/>
    </reaction>
</comment>
<feature type="binding site" evidence="5">
    <location>
        <position position="17"/>
    </location>
    <ligand>
        <name>S-adenosyl-L-methionine</name>
        <dbReference type="ChEBI" id="CHEBI:59789"/>
    </ligand>
</feature>
<dbReference type="EC" id="2.1.1.196" evidence="5"/>
<keyword evidence="1 5" id="KW-0169">Cobalamin biosynthesis</keyword>
<dbReference type="InterPro" id="IPR029063">
    <property type="entry name" value="SAM-dependent_MTases_sf"/>
</dbReference>
<reference evidence="8" key="1">
    <citation type="submission" date="2022-09" db="EMBL/GenBank/DDBJ databases">
        <title>Characterization of three MwoI isoschizomers from sequenced genome and metagenomes.</title>
        <authorList>
            <person name="Fomenkov A."/>
            <person name="Xu S.Y."/>
            <person name="Roberts R.J."/>
        </authorList>
    </citation>
    <scope>NUCLEOTIDE SEQUENCE</scope>
    <source>
        <strain evidence="8">DSM 2970</strain>
    </source>
</reference>
<evidence type="ECO:0000259" key="6">
    <source>
        <dbReference type="Pfam" id="PF13847"/>
    </source>
</evidence>
<dbReference type="Proteomes" id="UP001369247">
    <property type="component" value="Unassembled WGS sequence"/>
</dbReference>
<name>A0A9E7UHG3_METWO</name>
<evidence type="ECO:0000313" key="8">
    <source>
        <dbReference type="EMBL" id="UXH32269.1"/>
    </source>
</evidence>
<reference evidence="7 9" key="2">
    <citation type="submission" date="2023-12" db="EMBL/GenBank/DDBJ databases">
        <title>Phenotypic and Genomic Characterization of Methanothermobacter wolfeii Strain BSEL, a CO2-Capturing Archaeon with Minimal Nutrient Requirements.</title>
        <authorList>
            <person name="Ale Enriquez F."/>
            <person name="Ahring B.K."/>
        </authorList>
    </citation>
    <scope>NUCLEOTIDE SEQUENCE [LARGE SCALE GENOMIC DNA]</scope>
    <source>
        <strain evidence="7 9">BSEL-1</strain>
    </source>
</reference>
<dbReference type="Gene3D" id="3.40.50.150">
    <property type="entry name" value="Vaccinia Virus protein VP39"/>
    <property type="match status" value="1"/>
</dbReference>
<sequence length="185" mass="20049">MIPDDEFIRDPHVPGPTKLEVRCLVMCLAGLRGHEVAVDVGCGTGGITLELAERASRVYAIDRDPRAISITGRNLEKHGLGDNVSLMNLDAVEALEGLGEIDLAVIGGNGGELRRILELASERLRDGGRIIVTAILLETKYEALRCLRDLGFEVGITEVSVSRGRMLDRGTMMVAQNPISIIYTL</sequence>
<comment type="similarity">
    <text evidence="5">Belongs to the methyltransferase superfamily. Archaeal-type CbiT family.</text>
</comment>
<dbReference type="GeneID" id="75106182"/>
<organism evidence="8">
    <name type="scientific">Methanothermobacter wolfeii</name>
    <name type="common">Methanobacterium wolfei</name>
    <dbReference type="NCBI Taxonomy" id="145261"/>
    <lineage>
        <taxon>Archaea</taxon>
        <taxon>Methanobacteriati</taxon>
        <taxon>Methanobacteriota</taxon>
        <taxon>Methanomada group</taxon>
        <taxon>Methanobacteria</taxon>
        <taxon>Methanobacteriales</taxon>
        <taxon>Methanobacteriaceae</taxon>
        <taxon>Methanothermobacter</taxon>
    </lineage>
</organism>
<dbReference type="Proteomes" id="UP001065373">
    <property type="component" value="Chromosome"/>
</dbReference>
<proteinExistence type="inferred from homology"/>
<keyword evidence="9" id="KW-1185">Reference proteome</keyword>
<dbReference type="EMBL" id="JAXUHJ010000014">
    <property type="protein sequence ID" value="MEJ8543532.1"/>
    <property type="molecule type" value="Genomic_DNA"/>
</dbReference>
<dbReference type="GO" id="GO:0008276">
    <property type="term" value="F:protein methyltransferase activity"/>
    <property type="evidence" value="ECO:0007669"/>
    <property type="project" value="InterPro"/>
</dbReference>
<dbReference type="PANTHER" id="PTHR43182:SF1">
    <property type="entry name" value="COBALT-PRECORRIN-7 C(5)-METHYLTRANSFERASE"/>
    <property type="match status" value="1"/>
</dbReference>
<gene>
    <name evidence="5 8" type="primary">cbiT</name>
    <name evidence="8" type="ORF">N5910_02980</name>
    <name evidence="7" type="ORF">U2150_08525</name>
</gene>
<dbReference type="GO" id="GO:0019251">
    <property type="term" value="P:anaerobic cobalamin biosynthetic process"/>
    <property type="evidence" value="ECO:0007669"/>
    <property type="project" value="UniProtKB-UniRule"/>
</dbReference>
<dbReference type="KEGG" id="mwo:MWSIV6_0561"/>
<dbReference type="InterPro" id="IPR014008">
    <property type="entry name" value="Cbl_synth_MTase_CbiT"/>
</dbReference>
<dbReference type="CDD" id="cd02440">
    <property type="entry name" value="AdoMet_MTases"/>
    <property type="match status" value="1"/>
</dbReference>
<comment type="function">
    <text evidence="5">Catalyzes the methylation of C-15 in cobalt-precorrin-6B followed by the decarboxylation of C-12 to form cobalt-precorrin-7.</text>
</comment>
<evidence type="ECO:0000256" key="5">
    <source>
        <dbReference type="HAMAP-Rule" id="MF_00786"/>
    </source>
</evidence>
<dbReference type="PANTHER" id="PTHR43182">
    <property type="entry name" value="COBALT-PRECORRIN-6B C(15)-METHYLTRANSFERASE (DECARBOXYLATING)"/>
    <property type="match status" value="1"/>
</dbReference>
<dbReference type="GO" id="GO:0032259">
    <property type="term" value="P:methylation"/>
    <property type="evidence" value="ECO:0007669"/>
    <property type="project" value="UniProtKB-KW"/>
</dbReference>
<dbReference type="RefSeq" id="WP_074358647.1">
    <property type="nucleotide sequence ID" value="NZ_CP104550.1"/>
</dbReference>
<keyword evidence="3 5" id="KW-0808">Transferase</keyword>
<keyword evidence="4 5" id="KW-0949">S-adenosyl-L-methionine</keyword>
<evidence type="ECO:0000256" key="3">
    <source>
        <dbReference type="ARBA" id="ARBA00022679"/>
    </source>
</evidence>
<feature type="domain" description="Methyltransferase" evidence="6">
    <location>
        <begin position="35"/>
        <end position="136"/>
    </location>
</feature>
<comment type="pathway">
    <text evidence="5">Cofactor biosynthesis; adenosylcobalamin biosynthesis; cob(II)yrinate a,c-diamide from sirohydrochlorin (anaerobic route): step 8/10.</text>
</comment>
<keyword evidence="2 5" id="KW-0489">Methyltransferase</keyword>
<protein>
    <recommendedName>
        <fullName evidence="5">Probable cobalt-precorrin-6B C(15)-methyltransferase (decarboxylating)</fullName>
        <ecNumber evidence="5">2.1.1.196</ecNumber>
    </recommendedName>
</protein>
<dbReference type="NCBIfam" id="TIGR02469">
    <property type="entry name" value="CbiT"/>
    <property type="match status" value="1"/>
</dbReference>
<feature type="binding site" evidence="5">
    <location>
        <position position="91"/>
    </location>
    <ligand>
        <name>S-adenosyl-L-methionine</name>
        <dbReference type="ChEBI" id="CHEBI:59789"/>
    </ligand>
</feature>
<dbReference type="InterPro" id="IPR050714">
    <property type="entry name" value="Cobalamin_biosynth_MTase"/>
</dbReference>
<evidence type="ECO:0000256" key="1">
    <source>
        <dbReference type="ARBA" id="ARBA00022573"/>
    </source>
</evidence>
<feature type="binding site" evidence="5">
    <location>
        <position position="62"/>
    </location>
    <ligand>
        <name>S-adenosyl-L-methionine</name>
        <dbReference type="ChEBI" id="CHEBI:59789"/>
    </ligand>
</feature>